<protein>
    <submittedName>
        <fullName evidence="3">Copper-binding protein (NosD)</fullName>
    </submittedName>
</protein>
<dbReference type="InterPro" id="IPR012334">
    <property type="entry name" value="Pectin_lyas_fold"/>
</dbReference>
<reference evidence="3 4" key="1">
    <citation type="submission" date="2017-06" db="EMBL/GenBank/DDBJ databases">
        <authorList>
            <person name="Kim H.J."/>
            <person name="Triplett B.A."/>
        </authorList>
    </citation>
    <scope>NUCLEOTIDE SEQUENCE [LARGE SCALE GENOMIC DNA]</scope>
    <source>
        <strain evidence="3 4">CGMCC 4.1858</strain>
    </source>
</reference>
<dbReference type="SUPFAM" id="SSF51126">
    <property type="entry name" value="Pectin lyase-like"/>
    <property type="match status" value="1"/>
</dbReference>
<evidence type="ECO:0000256" key="1">
    <source>
        <dbReference type="SAM" id="SignalP"/>
    </source>
</evidence>
<accession>A0A239H4Z5</accession>
<evidence type="ECO:0000313" key="3">
    <source>
        <dbReference type="EMBL" id="SNS76440.1"/>
    </source>
</evidence>
<dbReference type="EMBL" id="FZOF01000008">
    <property type="protein sequence ID" value="SNS76440.1"/>
    <property type="molecule type" value="Genomic_DNA"/>
</dbReference>
<dbReference type="Proteomes" id="UP000198280">
    <property type="component" value="Unassembled WGS sequence"/>
</dbReference>
<feature type="chain" id="PRO_5012421433" evidence="1">
    <location>
        <begin position="29"/>
        <end position="356"/>
    </location>
</feature>
<dbReference type="AlphaFoldDB" id="A0A239H4Z5"/>
<organism evidence="3 4">
    <name type="scientific">Actinacidiphila glaucinigra</name>
    <dbReference type="NCBI Taxonomy" id="235986"/>
    <lineage>
        <taxon>Bacteria</taxon>
        <taxon>Bacillati</taxon>
        <taxon>Actinomycetota</taxon>
        <taxon>Actinomycetes</taxon>
        <taxon>Kitasatosporales</taxon>
        <taxon>Streptomycetaceae</taxon>
        <taxon>Actinacidiphila</taxon>
    </lineage>
</organism>
<feature type="domain" description="Right handed beta helix" evidence="2">
    <location>
        <begin position="136"/>
        <end position="320"/>
    </location>
</feature>
<gene>
    <name evidence="3" type="ORF">SAMN05216252_108198</name>
</gene>
<name>A0A239H4Z5_9ACTN</name>
<feature type="signal peptide" evidence="1">
    <location>
        <begin position="1"/>
        <end position="28"/>
    </location>
</feature>
<evidence type="ECO:0000313" key="4">
    <source>
        <dbReference type="Proteomes" id="UP000198280"/>
    </source>
</evidence>
<dbReference type="InterPro" id="IPR011050">
    <property type="entry name" value="Pectin_lyase_fold/virulence"/>
</dbReference>
<sequence length="356" mass="36484">MTLRRPHAAAVAAVVSVLGLCAIPGAEAASPGALVVRPGESVQAAVDRARPGDVIKILPGTYPGSVNVTKPGLTLVGNGADTVLTPDARPDGNACAQAGHGLCVTGTEQSGLDGVRLLSLSVSGFRKNGVDASWTDGLEVGDVTAEHNGHQGIGVQHSVRTLLRDNVSRQNGESGIFLANTADAEGGALDTLRTRVSGNELTGNRIGVVLRRVRNLGVVDNHITANCGGVFVVGDEGVPRAGGLTVSDNLVAANNKYCPPNARLPFIQGAGIVLTGAERTLVVRNRVVDNHGTSPMSGGIVLFRSVVGAPDTGNTVRGNTTLGNSPADLADRDRGTANVLRDNTCRVSEPKGLCEE</sequence>
<keyword evidence="1" id="KW-0732">Signal</keyword>
<evidence type="ECO:0000259" key="2">
    <source>
        <dbReference type="Pfam" id="PF13229"/>
    </source>
</evidence>
<dbReference type="Gene3D" id="2.160.20.10">
    <property type="entry name" value="Single-stranded right-handed beta-helix, Pectin lyase-like"/>
    <property type="match status" value="1"/>
</dbReference>
<dbReference type="InterPro" id="IPR039448">
    <property type="entry name" value="Beta_helix"/>
</dbReference>
<dbReference type="OrthoDB" id="339817at2"/>
<dbReference type="InterPro" id="IPR006626">
    <property type="entry name" value="PbH1"/>
</dbReference>
<keyword evidence="4" id="KW-1185">Reference proteome</keyword>
<dbReference type="RefSeq" id="WP_089225050.1">
    <property type="nucleotide sequence ID" value="NZ_FZOF01000008.1"/>
</dbReference>
<dbReference type="Pfam" id="PF13229">
    <property type="entry name" value="Beta_helix"/>
    <property type="match status" value="1"/>
</dbReference>
<dbReference type="SMART" id="SM00710">
    <property type="entry name" value="PbH1"/>
    <property type="match status" value="6"/>
</dbReference>
<proteinExistence type="predicted"/>